<dbReference type="InterPro" id="IPR018060">
    <property type="entry name" value="HTH_AraC"/>
</dbReference>
<sequence>MKAQFIELSPPNEKTILIKQVDQEFLSNPLHFHELCELVLILESYGKRVVGNHVDSFSAGDLVLMGPNIPHIWRNDDIFLNPQHNERARAIVLYFPADFLLQLTDDQATISAMQQFIKRSKRGLRFHGQTLEQATELIKSLAQKKSFSRITGFLNLIELLHQAEECENLASEGYKPSFGEQETNRINNVYIYVMQNFREEVSLGIAAELVNMTPNAFCRFFKRHTQKSFSKFVNEMRIGHACKLLMNKQLSISEICYQSGYQNLTNFNKFFKTIMRKSPREYRKEMDM</sequence>
<dbReference type="Gene3D" id="1.10.10.60">
    <property type="entry name" value="Homeodomain-like"/>
    <property type="match status" value="2"/>
</dbReference>
<proteinExistence type="predicted"/>
<evidence type="ECO:0000259" key="4">
    <source>
        <dbReference type="PROSITE" id="PS01124"/>
    </source>
</evidence>
<evidence type="ECO:0000313" key="6">
    <source>
        <dbReference type="Proteomes" id="UP001597509"/>
    </source>
</evidence>
<evidence type="ECO:0000313" key="5">
    <source>
        <dbReference type="EMBL" id="MFD2905059.1"/>
    </source>
</evidence>
<protein>
    <submittedName>
        <fullName evidence="5">AraC family transcriptional regulator</fullName>
    </submittedName>
</protein>
<keyword evidence="1" id="KW-0805">Transcription regulation</keyword>
<name>A0ABW5YX10_9SPHI</name>
<keyword evidence="3" id="KW-0804">Transcription</keyword>
<dbReference type="SMART" id="SM00342">
    <property type="entry name" value="HTH_ARAC"/>
    <property type="match status" value="1"/>
</dbReference>
<dbReference type="EMBL" id="JBHUPE010000005">
    <property type="protein sequence ID" value="MFD2905059.1"/>
    <property type="molecule type" value="Genomic_DNA"/>
</dbReference>
<dbReference type="InterPro" id="IPR014710">
    <property type="entry name" value="RmlC-like_jellyroll"/>
</dbReference>
<accession>A0ABW5YX10</accession>
<dbReference type="InterPro" id="IPR018062">
    <property type="entry name" value="HTH_AraC-typ_CS"/>
</dbReference>
<dbReference type="Gene3D" id="2.60.120.10">
    <property type="entry name" value="Jelly Rolls"/>
    <property type="match status" value="1"/>
</dbReference>
<keyword evidence="2" id="KW-0238">DNA-binding</keyword>
<evidence type="ECO:0000256" key="1">
    <source>
        <dbReference type="ARBA" id="ARBA00023015"/>
    </source>
</evidence>
<keyword evidence="6" id="KW-1185">Reference proteome</keyword>
<comment type="caution">
    <text evidence="5">The sequence shown here is derived from an EMBL/GenBank/DDBJ whole genome shotgun (WGS) entry which is preliminary data.</text>
</comment>
<dbReference type="PROSITE" id="PS01124">
    <property type="entry name" value="HTH_ARAC_FAMILY_2"/>
    <property type="match status" value="1"/>
</dbReference>
<evidence type="ECO:0000256" key="3">
    <source>
        <dbReference type="ARBA" id="ARBA00023163"/>
    </source>
</evidence>
<dbReference type="PANTHER" id="PTHR43280">
    <property type="entry name" value="ARAC-FAMILY TRANSCRIPTIONAL REGULATOR"/>
    <property type="match status" value="1"/>
</dbReference>
<evidence type="ECO:0000256" key="2">
    <source>
        <dbReference type="ARBA" id="ARBA00023125"/>
    </source>
</evidence>
<dbReference type="InterPro" id="IPR009057">
    <property type="entry name" value="Homeodomain-like_sf"/>
</dbReference>
<dbReference type="PROSITE" id="PS00041">
    <property type="entry name" value="HTH_ARAC_FAMILY_1"/>
    <property type="match status" value="1"/>
</dbReference>
<dbReference type="Pfam" id="PF12833">
    <property type="entry name" value="HTH_18"/>
    <property type="match status" value="1"/>
</dbReference>
<dbReference type="SUPFAM" id="SSF46689">
    <property type="entry name" value="Homeodomain-like"/>
    <property type="match status" value="2"/>
</dbReference>
<dbReference type="PANTHER" id="PTHR43280:SF27">
    <property type="entry name" value="TRANSCRIPTIONAL REGULATOR MTLR"/>
    <property type="match status" value="1"/>
</dbReference>
<dbReference type="Proteomes" id="UP001597509">
    <property type="component" value="Unassembled WGS sequence"/>
</dbReference>
<feature type="domain" description="HTH araC/xylS-type" evidence="4">
    <location>
        <begin position="187"/>
        <end position="285"/>
    </location>
</feature>
<reference evidence="6" key="1">
    <citation type="journal article" date="2019" name="Int. J. Syst. Evol. Microbiol.">
        <title>The Global Catalogue of Microorganisms (GCM) 10K type strain sequencing project: providing services to taxonomists for standard genome sequencing and annotation.</title>
        <authorList>
            <consortium name="The Broad Institute Genomics Platform"/>
            <consortium name="The Broad Institute Genome Sequencing Center for Infectious Disease"/>
            <person name="Wu L."/>
            <person name="Ma J."/>
        </authorList>
    </citation>
    <scope>NUCLEOTIDE SEQUENCE [LARGE SCALE GENOMIC DNA]</scope>
    <source>
        <strain evidence="6">KCTC 22209</strain>
    </source>
</reference>
<dbReference type="RefSeq" id="WP_380921529.1">
    <property type="nucleotide sequence ID" value="NZ_JBHUPE010000005.1"/>
</dbReference>
<organism evidence="5 6">
    <name type="scientific">Sphingobacterium anhuiense</name>
    <dbReference type="NCBI Taxonomy" id="493780"/>
    <lineage>
        <taxon>Bacteria</taxon>
        <taxon>Pseudomonadati</taxon>
        <taxon>Bacteroidota</taxon>
        <taxon>Sphingobacteriia</taxon>
        <taxon>Sphingobacteriales</taxon>
        <taxon>Sphingobacteriaceae</taxon>
        <taxon>Sphingobacterium</taxon>
    </lineage>
</organism>
<dbReference type="SUPFAM" id="SSF51182">
    <property type="entry name" value="RmlC-like cupins"/>
    <property type="match status" value="1"/>
</dbReference>
<gene>
    <name evidence="5" type="ORF">ACFS6I_14045</name>
</gene>
<dbReference type="InterPro" id="IPR011051">
    <property type="entry name" value="RmlC_Cupin_sf"/>
</dbReference>